<protein>
    <recommendedName>
        <fullName evidence="8">Radical SAM protein</fullName>
    </recommendedName>
</protein>
<comment type="caution">
    <text evidence="6">The sequence shown here is derived from an EMBL/GenBank/DDBJ whole genome shotgun (WGS) entry which is preliminary data.</text>
</comment>
<keyword evidence="2" id="KW-0949">S-adenosyl-L-methionine</keyword>
<evidence type="ECO:0000256" key="2">
    <source>
        <dbReference type="ARBA" id="ARBA00022691"/>
    </source>
</evidence>
<keyword evidence="5" id="KW-0411">Iron-sulfur</keyword>
<dbReference type="CDD" id="cd01335">
    <property type="entry name" value="Radical_SAM"/>
    <property type="match status" value="1"/>
</dbReference>
<dbReference type="InterPro" id="IPR007197">
    <property type="entry name" value="rSAM"/>
</dbReference>
<evidence type="ECO:0000256" key="1">
    <source>
        <dbReference type="ARBA" id="ARBA00001966"/>
    </source>
</evidence>
<dbReference type="GO" id="GO:0051536">
    <property type="term" value="F:iron-sulfur cluster binding"/>
    <property type="evidence" value="ECO:0007669"/>
    <property type="project" value="UniProtKB-KW"/>
</dbReference>
<dbReference type="EMBL" id="SSGG01000087">
    <property type="protein sequence ID" value="TXI36504.1"/>
    <property type="molecule type" value="Genomic_DNA"/>
</dbReference>
<evidence type="ECO:0000256" key="5">
    <source>
        <dbReference type="ARBA" id="ARBA00023014"/>
    </source>
</evidence>
<keyword evidence="4" id="KW-0408">Iron</keyword>
<evidence type="ECO:0008006" key="8">
    <source>
        <dbReference type="Google" id="ProtNLM"/>
    </source>
</evidence>
<evidence type="ECO:0000256" key="3">
    <source>
        <dbReference type="ARBA" id="ARBA00022723"/>
    </source>
</evidence>
<evidence type="ECO:0000313" key="6">
    <source>
        <dbReference type="EMBL" id="TXI36504.1"/>
    </source>
</evidence>
<proteinExistence type="predicted"/>
<name>A0A5C7WIP6_METME</name>
<dbReference type="SFLD" id="SFLDS00029">
    <property type="entry name" value="Radical_SAM"/>
    <property type="match status" value="1"/>
</dbReference>
<dbReference type="STRING" id="1122236.GCA_000378225_00587"/>
<dbReference type="Gene3D" id="3.20.20.70">
    <property type="entry name" value="Aldolase class I"/>
    <property type="match status" value="1"/>
</dbReference>
<evidence type="ECO:0000256" key="4">
    <source>
        <dbReference type="ARBA" id="ARBA00023004"/>
    </source>
</evidence>
<keyword evidence="3" id="KW-0479">Metal-binding</keyword>
<dbReference type="InterPro" id="IPR013785">
    <property type="entry name" value="Aldolase_TIM"/>
</dbReference>
<evidence type="ECO:0000313" key="7">
    <source>
        <dbReference type="Proteomes" id="UP000321374"/>
    </source>
</evidence>
<dbReference type="AlphaFoldDB" id="A0A5C7WIP6"/>
<sequence length="281" mass="31438">MEPSPLFTALTEYAGSRHWQYIYPVWSRRAGGLSIGINLHPNHCCNWHCLYCQVPGLQRGPSPTIDSPQLIQELTDCLNWLSQHCAPLTLKDCVQDIAFAGDGEPTTSPQFAEVLCKLIELLRQRRPDDRPAHVRLITNGSQLQHANVQHALKLLDEIEGEVWFKLDAGNDSEMLAINDTHLPLSLHLQRLQTCCTLCKTWVQTAVVSRITDGELTTTPSLPGYIDALQSVKEEISGILLYGIARQSQQDTKGCLQATPAEVLEEYAERLRTLGVCVRVFQ</sequence>
<dbReference type="InterPro" id="IPR058240">
    <property type="entry name" value="rSAM_sf"/>
</dbReference>
<organism evidence="6 7">
    <name type="scientific">Methylophilus methylotrophus</name>
    <name type="common">Bacterium W3A1</name>
    <dbReference type="NCBI Taxonomy" id="17"/>
    <lineage>
        <taxon>Bacteria</taxon>
        <taxon>Pseudomonadati</taxon>
        <taxon>Pseudomonadota</taxon>
        <taxon>Betaproteobacteria</taxon>
        <taxon>Nitrosomonadales</taxon>
        <taxon>Methylophilaceae</taxon>
        <taxon>Methylophilus</taxon>
    </lineage>
</organism>
<dbReference type="GO" id="GO:0046872">
    <property type="term" value="F:metal ion binding"/>
    <property type="evidence" value="ECO:0007669"/>
    <property type="project" value="UniProtKB-KW"/>
</dbReference>
<gene>
    <name evidence="6" type="ORF">E6Q51_05415</name>
</gene>
<comment type="cofactor">
    <cofactor evidence="1">
        <name>[4Fe-4S] cluster</name>
        <dbReference type="ChEBI" id="CHEBI:49883"/>
    </cofactor>
</comment>
<reference evidence="6 7" key="1">
    <citation type="submission" date="2018-09" db="EMBL/GenBank/DDBJ databases">
        <title>Metagenome Assembled Genomes from an Advanced Water Purification Facility.</title>
        <authorList>
            <person name="Stamps B.W."/>
            <person name="Spear J.R."/>
        </authorList>
    </citation>
    <scope>NUCLEOTIDE SEQUENCE [LARGE SCALE GENOMIC DNA]</scope>
    <source>
        <strain evidence="6">Bin_42_2</strain>
    </source>
</reference>
<dbReference type="SUPFAM" id="SSF102114">
    <property type="entry name" value="Radical SAM enzymes"/>
    <property type="match status" value="1"/>
</dbReference>
<dbReference type="GO" id="GO:0003824">
    <property type="term" value="F:catalytic activity"/>
    <property type="evidence" value="ECO:0007669"/>
    <property type="project" value="InterPro"/>
</dbReference>
<accession>A0A5C7WIP6</accession>
<dbReference type="Proteomes" id="UP000321374">
    <property type="component" value="Unassembled WGS sequence"/>
</dbReference>